<evidence type="ECO:0000256" key="1">
    <source>
        <dbReference type="SAM" id="Phobius"/>
    </source>
</evidence>
<keyword evidence="3" id="KW-1185">Reference proteome</keyword>
<keyword evidence="1" id="KW-0812">Transmembrane</keyword>
<sequence>MSRAVRLWECKAFKSFLFRKTKYFTNSRLLDSATECKSVFLSLIVSFRSKFSSLIMYCTISRCPNSNALNITLLFELLSCISIMFKLNKYLTMLPDSHVK</sequence>
<dbReference type="EMBL" id="JAPFFF010000060">
    <property type="protein sequence ID" value="KAK8837390.1"/>
    <property type="molecule type" value="Genomic_DNA"/>
</dbReference>
<keyword evidence="1" id="KW-0472">Membrane</keyword>
<dbReference type="Proteomes" id="UP001470230">
    <property type="component" value="Unassembled WGS sequence"/>
</dbReference>
<feature type="transmembrane region" description="Helical" evidence="1">
    <location>
        <begin position="67"/>
        <end position="85"/>
    </location>
</feature>
<evidence type="ECO:0000313" key="2">
    <source>
        <dbReference type="EMBL" id="KAK8837390.1"/>
    </source>
</evidence>
<comment type="caution">
    <text evidence="2">The sequence shown here is derived from an EMBL/GenBank/DDBJ whole genome shotgun (WGS) entry which is preliminary data.</text>
</comment>
<organism evidence="2 3">
    <name type="scientific">Tritrichomonas musculus</name>
    <dbReference type="NCBI Taxonomy" id="1915356"/>
    <lineage>
        <taxon>Eukaryota</taxon>
        <taxon>Metamonada</taxon>
        <taxon>Parabasalia</taxon>
        <taxon>Tritrichomonadida</taxon>
        <taxon>Tritrichomonadidae</taxon>
        <taxon>Tritrichomonas</taxon>
    </lineage>
</organism>
<name>A0ABR2GTW9_9EUKA</name>
<reference evidence="2 3" key="1">
    <citation type="submission" date="2024-04" db="EMBL/GenBank/DDBJ databases">
        <title>Tritrichomonas musculus Genome.</title>
        <authorList>
            <person name="Alves-Ferreira E."/>
            <person name="Grigg M."/>
            <person name="Lorenzi H."/>
            <person name="Galac M."/>
        </authorList>
    </citation>
    <scope>NUCLEOTIDE SEQUENCE [LARGE SCALE GENOMIC DNA]</scope>
    <source>
        <strain evidence="2 3">EAF2021</strain>
    </source>
</reference>
<proteinExistence type="predicted"/>
<evidence type="ECO:0000313" key="3">
    <source>
        <dbReference type="Proteomes" id="UP001470230"/>
    </source>
</evidence>
<keyword evidence="1" id="KW-1133">Transmembrane helix</keyword>
<accession>A0ABR2GTW9</accession>
<protein>
    <submittedName>
        <fullName evidence="2">Uncharacterized protein</fullName>
    </submittedName>
</protein>
<gene>
    <name evidence="2" type="ORF">M9Y10_036823</name>
</gene>